<organism evidence="5 6">
    <name type="scientific">Mesorhizobium alhagi CCNWXJ12-2</name>
    <dbReference type="NCBI Taxonomy" id="1107882"/>
    <lineage>
        <taxon>Bacteria</taxon>
        <taxon>Pseudomonadati</taxon>
        <taxon>Pseudomonadota</taxon>
        <taxon>Alphaproteobacteria</taxon>
        <taxon>Hyphomicrobiales</taxon>
        <taxon>Phyllobacteriaceae</taxon>
        <taxon>Allomesorhizobium</taxon>
    </lineage>
</organism>
<reference evidence="5 6" key="1">
    <citation type="journal article" date="2012" name="J. Bacteriol.">
        <title>Draft Genome Sequence of Mesorhizobium alhagi CCNWXJ12-2T, a Novel Salt-Resistant Species Isolated from the Desert of Northwestern China.</title>
        <authorList>
            <person name="Zhou M."/>
            <person name="Chen W."/>
            <person name="Chen H."/>
            <person name="Wei G."/>
        </authorList>
    </citation>
    <scope>NUCLEOTIDE SEQUENCE [LARGE SCALE GENOMIC DNA]</scope>
    <source>
        <strain evidence="5 6">CCNWXJ12-2</strain>
    </source>
</reference>
<dbReference type="InterPro" id="IPR043425">
    <property type="entry name" value="NusG-like"/>
</dbReference>
<keyword evidence="3" id="KW-0804">Transcription</keyword>
<protein>
    <submittedName>
        <fullName evidence="5">Transcription antitermination factor nusG</fullName>
    </submittedName>
</protein>
<dbReference type="CDD" id="cd06091">
    <property type="entry name" value="KOW_NusG"/>
    <property type="match status" value="1"/>
</dbReference>
<dbReference type="CDD" id="cd08000">
    <property type="entry name" value="NGN"/>
    <property type="match status" value="1"/>
</dbReference>
<gene>
    <name evidence="5" type="ORF">MAXJ12_12672</name>
</gene>
<feature type="domain" description="NusG-like N-terminal" evidence="4">
    <location>
        <begin position="55"/>
        <end position="159"/>
    </location>
</feature>
<keyword evidence="2" id="KW-0805">Transcription regulation</keyword>
<evidence type="ECO:0000259" key="4">
    <source>
        <dbReference type="SMART" id="SM00738"/>
    </source>
</evidence>
<dbReference type="Gene3D" id="3.30.70.940">
    <property type="entry name" value="NusG, N-terminal domain"/>
    <property type="match status" value="1"/>
</dbReference>
<dbReference type="GO" id="GO:0031564">
    <property type="term" value="P:transcription antitermination"/>
    <property type="evidence" value="ECO:0007669"/>
    <property type="project" value="UniProtKB-KW"/>
</dbReference>
<dbReference type="PANTHER" id="PTHR30265">
    <property type="entry name" value="RHO-INTERACTING TRANSCRIPTION TERMINATION FACTOR NUSG"/>
    <property type="match status" value="1"/>
</dbReference>
<dbReference type="SMART" id="SM00738">
    <property type="entry name" value="NGN"/>
    <property type="match status" value="1"/>
</dbReference>
<evidence type="ECO:0000256" key="3">
    <source>
        <dbReference type="ARBA" id="ARBA00023163"/>
    </source>
</evidence>
<dbReference type="PATRIC" id="fig|1107882.3.peg.2482"/>
<keyword evidence="1" id="KW-0889">Transcription antitermination</keyword>
<name>H0HQV4_9HYPH</name>
<evidence type="ECO:0000313" key="6">
    <source>
        <dbReference type="Proteomes" id="UP000003250"/>
    </source>
</evidence>
<sequence length="226" mass="24937">MAVNGKRLSESERVWLDRKGDPINIDRAWQKSDQRIALTRREQAMLAAAGMDGPEARWYVLRVENGCDKAVDKALDDANVERWMASRRVIPPKHRGRNGKRPEPFDAPALPGYLFVKVVSCPASWAGLKTLEGVVDVIGGADNPKPVKEQEIVKLQAFIEKDPKAIEVLTNALKAGDKVSIDDGPFRSFEAIVVLLGEGERLKVEASLFGRAVAIDLELAQVTKLD</sequence>
<dbReference type="InterPro" id="IPR006645">
    <property type="entry name" value="NGN-like_dom"/>
</dbReference>
<dbReference type="PANTHER" id="PTHR30265:SF4">
    <property type="entry name" value="KOW MOTIF FAMILY PROTEIN, EXPRESSED"/>
    <property type="match status" value="1"/>
</dbReference>
<evidence type="ECO:0000256" key="1">
    <source>
        <dbReference type="ARBA" id="ARBA00022814"/>
    </source>
</evidence>
<dbReference type="Proteomes" id="UP000003250">
    <property type="component" value="Unassembled WGS sequence"/>
</dbReference>
<keyword evidence="6" id="KW-1185">Reference proteome</keyword>
<accession>H0HQV4</accession>
<dbReference type="InterPro" id="IPR036735">
    <property type="entry name" value="NGN_dom_sf"/>
</dbReference>
<dbReference type="InterPro" id="IPR008991">
    <property type="entry name" value="Translation_prot_SH3-like_sf"/>
</dbReference>
<proteinExistence type="predicted"/>
<dbReference type="Pfam" id="PF02357">
    <property type="entry name" value="NusG"/>
    <property type="match status" value="1"/>
</dbReference>
<dbReference type="SUPFAM" id="SSF82679">
    <property type="entry name" value="N-utilization substance G protein NusG, N-terminal domain"/>
    <property type="match status" value="1"/>
</dbReference>
<dbReference type="SUPFAM" id="SSF50104">
    <property type="entry name" value="Translation proteins SH3-like domain"/>
    <property type="match status" value="1"/>
</dbReference>
<dbReference type="Gene3D" id="2.30.30.30">
    <property type="match status" value="1"/>
</dbReference>
<evidence type="ECO:0000256" key="2">
    <source>
        <dbReference type="ARBA" id="ARBA00023015"/>
    </source>
</evidence>
<dbReference type="InterPro" id="IPR014722">
    <property type="entry name" value="Rib_uL2_dom2"/>
</dbReference>
<dbReference type="GO" id="GO:0006354">
    <property type="term" value="P:DNA-templated transcription elongation"/>
    <property type="evidence" value="ECO:0007669"/>
    <property type="project" value="InterPro"/>
</dbReference>
<dbReference type="EMBL" id="AHAM01000096">
    <property type="protein sequence ID" value="EHK56918.1"/>
    <property type="molecule type" value="Genomic_DNA"/>
</dbReference>
<evidence type="ECO:0000313" key="5">
    <source>
        <dbReference type="EMBL" id="EHK56918.1"/>
    </source>
</evidence>
<dbReference type="AlphaFoldDB" id="H0HQV4"/>